<protein>
    <submittedName>
        <fullName evidence="1">Uncharacterized protein</fullName>
    </submittedName>
</protein>
<reference evidence="1" key="1">
    <citation type="submission" date="2015-12" db="EMBL/GenBank/DDBJ databases">
        <title>Update maize B73 reference genome by single molecule sequencing technologies.</title>
        <authorList>
            <consortium name="Maize Genome Sequencing Project"/>
            <person name="Ware D."/>
        </authorList>
    </citation>
    <scope>NUCLEOTIDE SEQUENCE [LARGE SCALE GENOMIC DNA]</scope>
    <source>
        <tissue evidence="1">Seedling</tissue>
    </source>
</reference>
<evidence type="ECO:0000313" key="1">
    <source>
        <dbReference type="EMBL" id="ONM18337.1"/>
    </source>
</evidence>
<dbReference type="EMBL" id="CM007648">
    <property type="protein sequence ID" value="ONM18337.1"/>
    <property type="molecule type" value="Genomic_DNA"/>
</dbReference>
<feature type="non-terminal residue" evidence="1">
    <location>
        <position position="1"/>
    </location>
</feature>
<dbReference type="AlphaFoldDB" id="A0A1D6EDH2"/>
<accession>A0A1D6EDH2</accession>
<organism evidence="1">
    <name type="scientific">Zea mays</name>
    <name type="common">Maize</name>
    <dbReference type="NCBI Taxonomy" id="4577"/>
    <lineage>
        <taxon>Eukaryota</taxon>
        <taxon>Viridiplantae</taxon>
        <taxon>Streptophyta</taxon>
        <taxon>Embryophyta</taxon>
        <taxon>Tracheophyta</taxon>
        <taxon>Spermatophyta</taxon>
        <taxon>Magnoliopsida</taxon>
        <taxon>Liliopsida</taxon>
        <taxon>Poales</taxon>
        <taxon>Poaceae</taxon>
        <taxon>PACMAD clade</taxon>
        <taxon>Panicoideae</taxon>
        <taxon>Andropogonodae</taxon>
        <taxon>Andropogoneae</taxon>
        <taxon>Tripsacinae</taxon>
        <taxon>Zea</taxon>
    </lineage>
</organism>
<proteinExistence type="predicted"/>
<name>A0A1D6EDH2_MAIZE</name>
<gene>
    <name evidence="1" type="ORF">ZEAMMB73_Zm00001d004115</name>
</gene>
<sequence length="142" mass="15393">KSNPFPNSKSNGVGLVVRAWLRERLDCTRPPSSQCPHTARRRRVLLVFRRDVAPAERAGADAKGQLQADGGRGGEPPPPRGPDDGHAQGQVRGKSPEEAPRWVSRLRRRYAADGPLHRAPAEAGWLSGDGACCPLQRPLRAA</sequence>